<keyword evidence="6" id="KW-0418">Kinase</keyword>
<dbReference type="Pfam" id="PF02518">
    <property type="entry name" value="HATPase_c"/>
    <property type="match status" value="1"/>
</dbReference>
<dbReference type="Gene3D" id="3.30.565.10">
    <property type="entry name" value="Histidine kinase-like ATPase, C-terminal domain"/>
    <property type="match status" value="1"/>
</dbReference>
<dbReference type="SUPFAM" id="SSF55874">
    <property type="entry name" value="ATPase domain of HSP90 chaperone/DNA topoisomerase II/histidine kinase"/>
    <property type="match status" value="1"/>
</dbReference>
<dbReference type="InterPro" id="IPR035965">
    <property type="entry name" value="PAS-like_dom_sf"/>
</dbReference>
<dbReference type="InterPro" id="IPR036097">
    <property type="entry name" value="HisK_dim/P_sf"/>
</dbReference>
<dbReference type="EC" id="2.7.13.3" evidence="2"/>
<dbReference type="CDD" id="cd00130">
    <property type="entry name" value="PAS"/>
    <property type="match status" value="3"/>
</dbReference>
<evidence type="ECO:0000256" key="8">
    <source>
        <dbReference type="ARBA" id="ARBA00023012"/>
    </source>
</evidence>
<dbReference type="PROSITE" id="PS50112">
    <property type="entry name" value="PAS"/>
    <property type="match status" value="3"/>
</dbReference>
<keyword evidence="5" id="KW-0547">Nucleotide-binding</keyword>
<evidence type="ECO:0000256" key="2">
    <source>
        <dbReference type="ARBA" id="ARBA00012438"/>
    </source>
</evidence>
<protein>
    <recommendedName>
        <fullName evidence="2">histidine kinase</fullName>
        <ecNumber evidence="2">2.7.13.3</ecNumber>
    </recommendedName>
</protein>
<keyword evidence="7" id="KW-0067">ATP-binding</keyword>
<reference evidence="12 13" key="1">
    <citation type="submission" date="2024-08" db="EMBL/GenBank/DDBJ databases">
        <title>Sulfate-reducing bacteria isolated from formation water of the oil field in Kazakhstan and description of Pseudodesulfovibrio sp.</title>
        <authorList>
            <person name="Bidzhieva S.K."/>
            <person name="Tourova T.P."/>
            <person name="Grouzdev D.S."/>
            <person name="Beletsky A.V."/>
            <person name="Sokolova D.S."/>
            <person name="Samigullina S.R."/>
            <person name="Poltaraus A.B."/>
            <person name="Avtukh A.N."/>
            <person name="Tereshina V.M."/>
            <person name="Zhaparov N.S."/>
            <person name="Mardanov A.V."/>
            <person name="Nazina T.N."/>
        </authorList>
    </citation>
    <scope>NUCLEOTIDE SEQUENCE [LARGE SCALE GENOMIC DNA]</scope>
    <source>
        <strain evidence="12 13">9FUS</strain>
    </source>
</reference>
<dbReference type="InterPro" id="IPR005467">
    <property type="entry name" value="His_kinase_dom"/>
</dbReference>
<comment type="caution">
    <text evidence="12">The sequence shown here is derived from an EMBL/GenBank/DDBJ whole genome shotgun (WGS) entry which is preliminary data.</text>
</comment>
<evidence type="ECO:0000256" key="5">
    <source>
        <dbReference type="ARBA" id="ARBA00022741"/>
    </source>
</evidence>
<evidence type="ECO:0000256" key="1">
    <source>
        <dbReference type="ARBA" id="ARBA00000085"/>
    </source>
</evidence>
<dbReference type="Pfam" id="PF00989">
    <property type="entry name" value="PAS"/>
    <property type="match status" value="2"/>
</dbReference>
<feature type="domain" description="PAS" evidence="10">
    <location>
        <begin position="221"/>
        <end position="269"/>
    </location>
</feature>
<dbReference type="Gene3D" id="3.30.450.20">
    <property type="entry name" value="PAS domain"/>
    <property type="match status" value="3"/>
</dbReference>
<dbReference type="SMART" id="SM00387">
    <property type="entry name" value="HATPase_c"/>
    <property type="match status" value="1"/>
</dbReference>
<feature type="domain" description="Histidine kinase" evidence="9">
    <location>
        <begin position="604"/>
        <end position="863"/>
    </location>
</feature>
<dbReference type="PANTHER" id="PTHR43065">
    <property type="entry name" value="SENSOR HISTIDINE KINASE"/>
    <property type="match status" value="1"/>
</dbReference>
<dbReference type="Proteomes" id="UP001568698">
    <property type="component" value="Unassembled WGS sequence"/>
</dbReference>
<dbReference type="RefSeq" id="WP_371386611.1">
    <property type="nucleotide sequence ID" value="NZ_JBGLYH010000024.1"/>
</dbReference>
<dbReference type="EMBL" id="JBGLYH010000024">
    <property type="protein sequence ID" value="MEZ7197093.1"/>
    <property type="molecule type" value="Genomic_DNA"/>
</dbReference>
<comment type="catalytic activity">
    <reaction evidence="1">
        <text>ATP + protein L-histidine = ADP + protein N-phospho-L-histidine.</text>
        <dbReference type="EC" id="2.7.13.3"/>
    </reaction>
</comment>
<dbReference type="NCBIfam" id="TIGR00229">
    <property type="entry name" value="sensory_box"/>
    <property type="match status" value="3"/>
</dbReference>
<dbReference type="InterPro" id="IPR000014">
    <property type="entry name" value="PAS"/>
</dbReference>
<sequence>MQGRNRRILLLLLIMVALVAVVSMYGTRLLFDTAIEEERVRLQELVQSQASLAEEMGWMALAEQTLGGPEATREAILDHIARAQRNFKLQSRTGEFVVARLVGKDILHLLENGRPVPESSPDARVPLDGRGDEPMKRALFGESGTVVGPNHQGIEVVAAYAPITLRYDRLGLVARIDLEEIRAPFLRANLNIFGVGVVLTLLCAFLFIKVSEPLIHELQQSEKSYRDLVEGANNLILRINEPGEITFANSFARTFLAGKDGELLGHMLLSFFDVASEGQGLDAVVEVIGGEGRQNEIPVRMADGRVGFVSWTVKLVMDQGRPAELLCIGNDATRIHKANTAQKESEERFRGLAKASPVAIIITDIAGNLLYANEKMHELTRATAVQLAGQGWLNSVHREDRKLVWKHWLERVGPATDKVELRLMSGNGEFVWVLWQVVEMGNARGETAGNIHTFTDITEIKEAQLAMSRLTAAIDQAAEVIVMTDLKGTMTYVNPAFEAVSGFSRAEAVGRTPGILAGGEHSRDFFSDMWETITGGKVWKGRIVNRRKNGERYTLESSIGPIRNHAGELIGFVGVGRDISQQLVVESQLRQSQKLESIGELAAGIAHEINTPTQYVTSNLQFLHDSCVTYTKAIERCRELIGFVAEHPDLFPDAGFRERARAAMDEDEMTYLAEDVPAALDESAAGLKRIAEIVRSIKQLAHPGELAKAFHDLNEIVRNAITVSTNEWKYVAGMEFVPDEGLAPVFCLKGEVGQVVLNLIVNAAHAIESKLKGGEGQGTITIRTRSERGFAVLEVTDTGTGMSREVAAKAFDPFFTTKEVGKGTGQGLAIAHNVVVGMHGGRIEIDTVEGQGTTFSVRLPFEEPPAD</sequence>
<dbReference type="SMART" id="SM00091">
    <property type="entry name" value="PAS"/>
    <property type="match status" value="3"/>
</dbReference>
<evidence type="ECO:0000256" key="7">
    <source>
        <dbReference type="ARBA" id="ARBA00022840"/>
    </source>
</evidence>
<dbReference type="PROSITE" id="PS50113">
    <property type="entry name" value="PAC"/>
    <property type="match status" value="2"/>
</dbReference>
<accession>A0ABV4K2A5</accession>
<dbReference type="Gene3D" id="1.10.287.130">
    <property type="match status" value="1"/>
</dbReference>
<feature type="domain" description="PAC" evidence="11">
    <location>
        <begin position="417"/>
        <end position="469"/>
    </location>
</feature>
<dbReference type="SMART" id="SM00086">
    <property type="entry name" value="PAC"/>
    <property type="match status" value="3"/>
</dbReference>
<dbReference type="PROSITE" id="PS50109">
    <property type="entry name" value="HIS_KIN"/>
    <property type="match status" value="1"/>
</dbReference>
<gene>
    <name evidence="12" type="ORF">AB6M95_10070</name>
</gene>
<keyword evidence="4" id="KW-0808">Transferase</keyword>
<keyword evidence="3" id="KW-0597">Phosphoprotein</keyword>
<name>A0ABV4K2A5_9BACT</name>
<evidence type="ECO:0000259" key="9">
    <source>
        <dbReference type="PROSITE" id="PS50109"/>
    </source>
</evidence>
<evidence type="ECO:0000256" key="3">
    <source>
        <dbReference type="ARBA" id="ARBA00022553"/>
    </source>
</evidence>
<dbReference type="InterPro" id="IPR000700">
    <property type="entry name" value="PAS-assoc_C"/>
</dbReference>
<dbReference type="InterPro" id="IPR003594">
    <property type="entry name" value="HATPase_dom"/>
</dbReference>
<dbReference type="SUPFAM" id="SSF55785">
    <property type="entry name" value="PYP-like sensor domain (PAS domain)"/>
    <property type="match status" value="3"/>
</dbReference>
<dbReference type="SUPFAM" id="SSF47384">
    <property type="entry name" value="Homodimeric domain of signal transducing histidine kinase"/>
    <property type="match status" value="1"/>
</dbReference>
<feature type="domain" description="PAC" evidence="11">
    <location>
        <begin position="537"/>
        <end position="591"/>
    </location>
</feature>
<keyword evidence="8" id="KW-0902">Two-component regulatory system</keyword>
<evidence type="ECO:0000313" key="12">
    <source>
        <dbReference type="EMBL" id="MEZ7197093.1"/>
    </source>
</evidence>
<keyword evidence="13" id="KW-1185">Reference proteome</keyword>
<evidence type="ECO:0000259" key="10">
    <source>
        <dbReference type="PROSITE" id="PS50112"/>
    </source>
</evidence>
<dbReference type="PANTHER" id="PTHR43065:SF46">
    <property type="entry name" value="C4-DICARBOXYLATE TRANSPORT SENSOR PROTEIN DCTB"/>
    <property type="match status" value="1"/>
</dbReference>
<feature type="domain" description="PAS" evidence="10">
    <location>
        <begin position="466"/>
        <end position="512"/>
    </location>
</feature>
<dbReference type="InterPro" id="IPR004358">
    <property type="entry name" value="Sig_transdc_His_kin-like_C"/>
</dbReference>
<dbReference type="InterPro" id="IPR036890">
    <property type="entry name" value="HATPase_C_sf"/>
</dbReference>
<dbReference type="PRINTS" id="PR00344">
    <property type="entry name" value="BCTRLSENSOR"/>
</dbReference>
<evidence type="ECO:0000256" key="6">
    <source>
        <dbReference type="ARBA" id="ARBA00022777"/>
    </source>
</evidence>
<dbReference type="InterPro" id="IPR013767">
    <property type="entry name" value="PAS_fold"/>
</dbReference>
<evidence type="ECO:0000256" key="4">
    <source>
        <dbReference type="ARBA" id="ARBA00022679"/>
    </source>
</evidence>
<dbReference type="InterPro" id="IPR001610">
    <property type="entry name" value="PAC"/>
</dbReference>
<evidence type="ECO:0000313" key="13">
    <source>
        <dbReference type="Proteomes" id="UP001568698"/>
    </source>
</evidence>
<organism evidence="12 13">
    <name type="scientific">Pseudodesulfovibrio karagichevae</name>
    <dbReference type="NCBI Taxonomy" id="3239305"/>
    <lineage>
        <taxon>Bacteria</taxon>
        <taxon>Pseudomonadati</taxon>
        <taxon>Thermodesulfobacteriota</taxon>
        <taxon>Desulfovibrionia</taxon>
        <taxon>Desulfovibrionales</taxon>
        <taxon>Desulfovibrionaceae</taxon>
    </lineage>
</organism>
<feature type="domain" description="PAS" evidence="10">
    <location>
        <begin position="345"/>
        <end position="404"/>
    </location>
</feature>
<proteinExistence type="predicted"/>
<evidence type="ECO:0000259" key="11">
    <source>
        <dbReference type="PROSITE" id="PS50113"/>
    </source>
</evidence>